<dbReference type="InterPro" id="IPR039565">
    <property type="entry name" value="BamD-like"/>
</dbReference>
<dbReference type="InterPro" id="IPR011990">
    <property type="entry name" value="TPR-like_helical_dom_sf"/>
</dbReference>
<reference evidence="5 6" key="1">
    <citation type="submission" date="2019-02" db="EMBL/GenBank/DDBJ databases">
        <title>Deep-cultivation of Planctomycetes and their phenomic and genomic characterization uncovers novel biology.</title>
        <authorList>
            <person name="Wiegand S."/>
            <person name="Jogler M."/>
            <person name="Boedeker C."/>
            <person name="Pinto D."/>
            <person name="Vollmers J."/>
            <person name="Rivas-Marin E."/>
            <person name="Kohn T."/>
            <person name="Peeters S.H."/>
            <person name="Heuer A."/>
            <person name="Rast P."/>
            <person name="Oberbeckmann S."/>
            <person name="Bunk B."/>
            <person name="Jeske O."/>
            <person name="Meyerdierks A."/>
            <person name="Storesund J.E."/>
            <person name="Kallscheuer N."/>
            <person name="Luecker S."/>
            <person name="Lage O.M."/>
            <person name="Pohl T."/>
            <person name="Merkel B.J."/>
            <person name="Hornburger P."/>
            <person name="Mueller R.-W."/>
            <person name="Bruemmer F."/>
            <person name="Labrenz M."/>
            <person name="Spormann A.M."/>
            <person name="Op den Camp H."/>
            <person name="Overmann J."/>
            <person name="Amann R."/>
            <person name="Jetten M.S.M."/>
            <person name="Mascher T."/>
            <person name="Medema M.H."/>
            <person name="Devos D.P."/>
            <person name="Kaster A.-K."/>
            <person name="Ovreas L."/>
            <person name="Rohde M."/>
            <person name="Galperin M.Y."/>
            <person name="Jogler C."/>
        </authorList>
    </citation>
    <scope>NUCLEOTIDE SEQUENCE [LARGE SCALE GENOMIC DNA]</scope>
    <source>
        <strain evidence="5 6">Pan181</strain>
    </source>
</reference>
<dbReference type="Proteomes" id="UP000315750">
    <property type="component" value="Chromosome"/>
</dbReference>
<dbReference type="PROSITE" id="PS50005">
    <property type="entry name" value="TPR"/>
    <property type="match status" value="1"/>
</dbReference>
<proteinExistence type="predicted"/>
<name>A0A518AVN2_9BACT</name>
<evidence type="ECO:0000256" key="1">
    <source>
        <dbReference type="ARBA" id="ARBA00022729"/>
    </source>
</evidence>
<dbReference type="InterPro" id="IPR019734">
    <property type="entry name" value="TPR_rpt"/>
</dbReference>
<accession>A0A518AVN2</accession>
<evidence type="ECO:0000313" key="5">
    <source>
        <dbReference type="EMBL" id="QDU58768.1"/>
    </source>
</evidence>
<keyword evidence="6" id="KW-1185">Reference proteome</keyword>
<feature type="domain" description="Outer membrane lipoprotein BamD-like" evidence="4">
    <location>
        <begin position="212"/>
        <end position="368"/>
    </location>
</feature>
<organism evidence="5 6">
    <name type="scientific">Aeoliella mucimassa</name>
    <dbReference type="NCBI Taxonomy" id="2527972"/>
    <lineage>
        <taxon>Bacteria</taxon>
        <taxon>Pseudomonadati</taxon>
        <taxon>Planctomycetota</taxon>
        <taxon>Planctomycetia</taxon>
        <taxon>Pirellulales</taxon>
        <taxon>Lacipirellulaceae</taxon>
        <taxon>Aeoliella</taxon>
    </lineage>
</organism>
<feature type="region of interest" description="Disordered" evidence="3">
    <location>
        <begin position="399"/>
        <end position="430"/>
    </location>
</feature>
<feature type="repeat" description="TPR" evidence="2">
    <location>
        <begin position="132"/>
        <end position="165"/>
    </location>
</feature>
<dbReference type="EMBL" id="CP036278">
    <property type="protein sequence ID" value="QDU58768.1"/>
    <property type="molecule type" value="Genomic_DNA"/>
</dbReference>
<feature type="domain" description="Outer membrane lipoprotein BamD-like" evidence="4">
    <location>
        <begin position="92"/>
        <end position="171"/>
    </location>
</feature>
<dbReference type="SUPFAM" id="SSF48452">
    <property type="entry name" value="TPR-like"/>
    <property type="match status" value="1"/>
</dbReference>
<keyword evidence="1" id="KW-0732">Signal</keyword>
<dbReference type="KEGG" id="amuc:Pan181_50080"/>
<gene>
    <name evidence="5" type="ORF">Pan181_50080</name>
</gene>
<dbReference type="AlphaFoldDB" id="A0A518AVN2"/>
<evidence type="ECO:0000259" key="4">
    <source>
        <dbReference type="Pfam" id="PF13525"/>
    </source>
</evidence>
<evidence type="ECO:0000256" key="3">
    <source>
        <dbReference type="SAM" id="MobiDB-lite"/>
    </source>
</evidence>
<dbReference type="SMART" id="SM00028">
    <property type="entry name" value="TPR"/>
    <property type="match status" value="3"/>
</dbReference>
<keyword evidence="2" id="KW-0802">TPR repeat</keyword>
<evidence type="ECO:0000256" key="2">
    <source>
        <dbReference type="PROSITE-ProRule" id="PRU00339"/>
    </source>
</evidence>
<protein>
    <submittedName>
        <fullName evidence="5">Tol-pal system protein YbgF</fullName>
    </submittedName>
</protein>
<evidence type="ECO:0000313" key="6">
    <source>
        <dbReference type="Proteomes" id="UP000315750"/>
    </source>
</evidence>
<dbReference type="Gene3D" id="1.25.40.10">
    <property type="entry name" value="Tetratricopeptide repeat domain"/>
    <property type="match status" value="2"/>
</dbReference>
<feature type="compositionally biased region" description="Basic and acidic residues" evidence="3">
    <location>
        <begin position="399"/>
        <end position="424"/>
    </location>
</feature>
<dbReference type="Pfam" id="PF13525">
    <property type="entry name" value="YfiO"/>
    <property type="match status" value="2"/>
</dbReference>
<sequence length="430" mass="49555">MPSFGGSAATPGTPEWWKKNKNKATYVERQGYQVEGVPGYFDKNGRPMDGAMSEKDLVFRTESDKPQGLFPQLDPKKNYEKAKVAVGLGPDQQRAQEVYQEGQTLFTAKQYAKAAKKYQEACQRWPNSTLERQSLYQLGNSYFFDDRYQDARETYVELLEKYPNSPQVDGVVERLWSIAEYWEKHDQKEHHWAATPNFTDETRPWFDTQGFARKTYENIQLYDPTGPRADDAIMAMAGMYFRKGQYGEADHYYQLLRQQYPRSEYQFEAHLLGLQTKLRKYQGPEYDGAPLEEAKVLAKQLRTQFAGRLSADEGERLAQTQAEVNQAIVQRDMAMASHYENTGHYGAARIYYGEVMKKYPESQLASAARERLSAIADEPALPEEPAKWLIEMFPENPERTRVARVPELRDSRGGDQSPDKKDEEGTTLFR</sequence>